<dbReference type="InterPro" id="IPR016024">
    <property type="entry name" value="ARM-type_fold"/>
</dbReference>
<dbReference type="AlphaFoldDB" id="A0A2G9I219"/>
<dbReference type="STRING" id="429701.A0A2G9I219"/>
<dbReference type="PANTHER" id="PTHR35761">
    <property type="entry name" value="ATR INTERACTING PROTEIN"/>
    <property type="match status" value="1"/>
</dbReference>
<keyword evidence="2" id="KW-1185">Reference proteome</keyword>
<dbReference type="SUPFAM" id="SSF48371">
    <property type="entry name" value="ARM repeat"/>
    <property type="match status" value="1"/>
</dbReference>
<comment type="caution">
    <text evidence="1">The sequence shown here is derived from an EMBL/GenBank/DDBJ whole genome shotgun (WGS) entry which is preliminary data.</text>
</comment>
<evidence type="ECO:0000313" key="1">
    <source>
        <dbReference type="EMBL" id="PIN23812.1"/>
    </source>
</evidence>
<dbReference type="InterPro" id="IPR044952">
    <property type="entry name" value="SUV2"/>
</dbReference>
<organism evidence="1 2">
    <name type="scientific">Handroanthus impetiginosus</name>
    <dbReference type="NCBI Taxonomy" id="429701"/>
    <lineage>
        <taxon>Eukaryota</taxon>
        <taxon>Viridiplantae</taxon>
        <taxon>Streptophyta</taxon>
        <taxon>Embryophyta</taxon>
        <taxon>Tracheophyta</taxon>
        <taxon>Spermatophyta</taxon>
        <taxon>Magnoliopsida</taxon>
        <taxon>eudicotyledons</taxon>
        <taxon>Gunneridae</taxon>
        <taxon>Pentapetalae</taxon>
        <taxon>asterids</taxon>
        <taxon>lamiids</taxon>
        <taxon>Lamiales</taxon>
        <taxon>Bignoniaceae</taxon>
        <taxon>Crescentiina</taxon>
        <taxon>Tabebuia alliance</taxon>
        <taxon>Handroanthus</taxon>
    </lineage>
</organism>
<dbReference type="EMBL" id="NKXS01000500">
    <property type="protein sequence ID" value="PIN23812.1"/>
    <property type="molecule type" value="Genomic_DNA"/>
</dbReference>
<reference evidence="2" key="1">
    <citation type="journal article" date="2018" name="Gigascience">
        <title>Genome assembly of the Pink Ipe (Handroanthus impetiginosus, Bignoniaceae), a highly valued, ecologically keystone Neotropical timber forest tree.</title>
        <authorList>
            <person name="Silva-Junior O.B."/>
            <person name="Grattapaglia D."/>
            <person name="Novaes E."/>
            <person name="Collevatti R.G."/>
        </authorList>
    </citation>
    <scope>NUCLEOTIDE SEQUENCE [LARGE SCALE GENOMIC DNA]</scope>
    <source>
        <strain evidence="2">cv. UFG-1</strain>
    </source>
</reference>
<dbReference type="OrthoDB" id="645074at2759"/>
<dbReference type="PANTHER" id="PTHR35761:SF1">
    <property type="entry name" value="PROTEIN SENSITIVE TO UV 2"/>
    <property type="match status" value="1"/>
</dbReference>
<proteinExistence type="predicted"/>
<dbReference type="Proteomes" id="UP000231279">
    <property type="component" value="Unassembled WGS sequence"/>
</dbReference>
<sequence>MLKFIIQRICRRIALFLVPRLLGYLQLIKMRIHQISSRASAQNVACDTGVQTDKTSEESTSPLHNVCRGSEKLFGLWNSDDRKLGRVLVSKLFITCEADFHVLFGYLNSPQSDPNMALSLPTQPIEAAKVSHLYSVLAKISNDTSRLEELLEALVDLCSLKNVVIVHRSLRVVHKILCISFSMGKKFGKRENVIIEEPLSGNTMSDINGWGNPEGESLYFTSIAEMLKQGQVPFAVKFSNVKTPRHTGLLDHSFGASISGVYWISFFGHMCQIAIKNNEEQIRHEALSIMNLILMRHNTYLERDKFVGELVFQSLSQLLRREAGFSVQDQAVHTLHLLCNCPKVIAMLCSGFNEEREHACSQDINDKSISAFQWLNEILIGLADCVAFYGSATAEEMKLRRNAVVFLAFLASSGKSGFDILLNHRLPKGTNFLAIILRGLISDLDLQASKSAKKSGIIKEQILLTREALILLNRLVSHPQYSIPVLQTLTNTRDMASTTVDVANRLTQRSKLLWPDNNTTKQIRESEIMDLAWVFKKRVFTYLGDSIS</sequence>
<dbReference type="GO" id="GO:0006974">
    <property type="term" value="P:DNA damage response"/>
    <property type="evidence" value="ECO:0007669"/>
    <property type="project" value="InterPro"/>
</dbReference>
<name>A0A2G9I219_9LAMI</name>
<protein>
    <submittedName>
        <fullName evidence="1">Uncharacterized protein</fullName>
    </submittedName>
</protein>
<accession>A0A2G9I219</accession>
<evidence type="ECO:0000313" key="2">
    <source>
        <dbReference type="Proteomes" id="UP000231279"/>
    </source>
</evidence>
<gene>
    <name evidence="1" type="ORF">CDL12_03459</name>
</gene>